<organism evidence="1 2">
    <name type="scientific">Alteromonas mediterranea</name>
    <dbReference type="NCBI Taxonomy" id="314275"/>
    <lineage>
        <taxon>Bacteria</taxon>
        <taxon>Pseudomonadati</taxon>
        <taxon>Pseudomonadota</taxon>
        <taxon>Gammaproteobacteria</taxon>
        <taxon>Alteromonadales</taxon>
        <taxon>Alteromonadaceae</taxon>
        <taxon>Alteromonas/Salinimonas group</taxon>
        <taxon>Alteromonas</taxon>
    </lineage>
</organism>
<evidence type="ECO:0000313" key="2">
    <source>
        <dbReference type="Proteomes" id="UP000182101"/>
    </source>
</evidence>
<evidence type="ECO:0000313" key="1">
    <source>
        <dbReference type="EMBL" id="APD92433.1"/>
    </source>
</evidence>
<dbReference type="RefSeq" id="WP_071961058.1">
    <property type="nucleotide sequence ID" value="NZ_CP018025.1"/>
</dbReference>
<accession>A0AAC9NTN2</accession>
<dbReference type="EMBL" id="CP018025">
    <property type="protein sequence ID" value="APD92433.1"/>
    <property type="molecule type" value="Genomic_DNA"/>
</dbReference>
<gene>
    <name evidence="1" type="ORF">BM524_21260</name>
</gene>
<sequence length="1222" mass="137943">MANLKQSGTMRDVDQMGVNIKETEELLKQKSLPFLVNKVAYLTESSSLHDIFSSVAADILKTSERVIEYATLLENSQDHVVNELTTVNSDLRELIPDHYSPDREMIDIFGILLIKGQGHHRLTPTQASSMVYTAVFSELAQEYKFADFQKITRALRSLEKETIPSIEEPFSTRMNYVSILTKAERWSPFVKKVMETCVSIQEYKASLDAPARERFLQRVSNGRAMVDGVAKSSTYISKADGITQISPKHKKDRALLQRIDELLHSIPFIKAVEIDQKIPLVKYHDALVAIKRMNLDVPDAFELKGRLLGSYGACGLMMYGNDGSQTVTASRGLASANLKIVAFDVDYPTSIAHEITHFQDRPILDDENGVKQTHLRNEIAHLMDAKIDRNELGELLKGVPGGTGLMATLMSDREIIARVGEIGFLLNRYNYQDGEGITAFARRVRADENSDVADGERLAFDIRMVSPIDEYIGKKSVLNRIIYFNLDRWHDDELQLVKDFTHDYFYKPNPLVQKRLAERWSNGELSSLSINYEKKSRTRFDTGSVKGEMDDLEKEHFNQLVELANILPSELNTFYNKGYETGVFKEGELLSLLTNSLRRLGDGGGKNEPKKKLYFLYIDQLASLVNLTNNIDKAKPIDVYLAHRALVDYAYKSGFHRKEDFNSYDLQYDLLMASMSFSTGNLWHNAARNNRPTLDGRFGQAMPVPNNFLETELFERYRNAIDSSSGELKNYSPEIADLSHLPKKLQFSIAAMHFLGSVEEIPSIGSECAYDYIEDACLHLSGEVLSKMSPHAISQIAKGNELSSMAERFNIREYMAGLHGYEDSAVMALYDSGFLDDMGVTEEDVNDYIDDFTAPVAKSLEDKTNRWKWNGNITPNPITRERVKWFMKGLSYHPAHQNNEGREKSRKFLIGPFGEKPRSTNVAMSPLTAFLHMAFMKGDNINVDKVKKYLSMSDIVNSDGLKSIAKEAMNRSDRLHKENMASSDIRKVMREASPVNRWLQKMYLPSEYAEMNDDLTFTSTFAPQGYSLIKNALVDAYVEAGVFGTPSTRRTLQSGDTRGPALVIYPVEYAFDAMNKGIMQGMDAAQRDAQNKPDVELQNIFGYDEARPEFEAAEKAINNWMNSLGASSDVTAAVLQGMETFGDIGFRFPEMPGANWGLLSKASSSIRLFSVENKMFGQDYRKQIALLNEKRKGPEMCESINNDVPSAKNDGILRAENQMKMF</sequence>
<dbReference type="Proteomes" id="UP000182101">
    <property type="component" value="Plasmid pAMCP48-600"/>
</dbReference>
<reference evidence="1 2" key="1">
    <citation type="submission" date="2016-11" db="EMBL/GenBank/DDBJ databases">
        <title>Networking in microbes: conjugative elements and plasmids in the genus Alteromonas.</title>
        <authorList>
            <person name="Lopez-Perez M."/>
            <person name="Ramon-Marco N."/>
            <person name="Rodriguez-Valera F."/>
        </authorList>
    </citation>
    <scope>NUCLEOTIDE SEQUENCE [LARGE SCALE GENOMIC DNA]</scope>
    <source>
        <strain evidence="1 2">CP48</strain>
        <plasmid evidence="2">pamcp48-600</plasmid>
    </source>
</reference>
<proteinExistence type="predicted"/>
<geneLocation type="plasmid" evidence="2">
    <name>pamcp48-600</name>
</geneLocation>
<keyword evidence="1" id="KW-0614">Plasmid</keyword>
<name>A0AAC9NTN2_9ALTE</name>
<dbReference type="AlphaFoldDB" id="A0AAC9NTN2"/>
<protein>
    <submittedName>
        <fullName evidence="1">Uncharacterized protein</fullName>
    </submittedName>
</protein>